<evidence type="ECO:0000256" key="5">
    <source>
        <dbReference type="ARBA" id="ARBA00023288"/>
    </source>
</evidence>
<reference evidence="11" key="1">
    <citation type="journal article" date="2013" name="Science">
        <title>Comparative analysis of bat genomes provides insight into the evolution of flight and immunity.</title>
        <authorList>
            <person name="Zhang G."/>
            <person name="Cowled C."/>
            <person name="Shi Z."/>
            <person name="Huang Z."/>
            <person name="Bishop-Lilly K.A."/>
            <person name="Fang X."/>
            <person name="Wynne J.W."/>
            <person name="Xiong Z."/>
            <person name="Baker M.L."/>
            <person name="Zhao W."/>
            <person name="Tachedjian M."/>
            <person name="Zhu Y."/>
            <person name="Zhou P."/>
            <person name="Jiang X."/>
            <person name="Ng J."/>
            <person name="Yang L."/>
            <person name="Wu L."/>
            <person name="Xiao J."/>
            <person name="Feng Y."/>
            <person name="Chen Y."/>
            <person name="Sun X."/>
            <person name="Zhang Y."/>
            <person name="Marsh G.A."/>
            <person name="Crameri G."/>
            <person name="Broder C.C."/>
            <person name="Frey K.G."/>
            <person name="Wang L.F."/>
            <person name="Wang J."/>
        </authorList>
    </citation>
    <scope>NUCLEOTIDE SEQUENCE [LARGE SCALE GENOMIC DNA]</scope>
</reference>
<dbReference type="GO" id="GO:0002178">
    <property type="term" value="C:palmitoyltransferase complex"/>
    <property type="evidence" value="ECO:0007669"/>
    <property type="project" value="TreeGrafter"/>
</dbReference>
<comment type="function">
    <text evidence="6">May be involved in protein transport from Golgi to cell surface. The ZDHHC9-GOLGA7 complex is a palmitoyltransferase specific for HRAS and NRAS.</text>
</comment>
<evidence type="ECO:0000259" key="9">
    <source>
        <dbReference type="Pfam" id="PF10256"/>
    </source>
</evidence>
<evidence type="ECO:0000256" key="6">
    <source>
        <dbReference type="ARBA" id="ARBA00037666"/>
    </source>
</evidence>
<sequence length="307" mass="34277">MRPQQAPVFRKVFIRRDYSSGTRCQFQTKFPAELENRIDRQQFEETVRTLNNLYAEAEKLGGQSYLEGCLACLTAYTIFLCMETHYEKQEGCSADEWAPDAGLTAGKCCCGGTTLSCRYSPCAPERGPGSRPSGARMNGTGAQPSSGFSPTICCFPHYFVLCGIDTDSRLEPDKLVLRKVSKYIQEQNEKIYAPQGLLLTDPIERGLRVVWAKPENLHSSRVPNALAGGLVLRFKNQRLLVLEVAAIAEAPADEGAKGTQEQWVEMTQDVKWPDFNRPQFPVQTATRGEGVERAWKADTTVSPQPRW</sequence>
<proteinExistence type="inferred from homology"/>
<evidence type="ECO:0000256" key="3">
    <source>
        <dbReference type="ARBA" id="ARBA00023136"/>
    </source>
</evidence>
<keyword evidence="5" id="KW-0449">Lipoprotein</keyword>
<keyword evidence="2" id="KW-0333">Golgi apparatus</keyword>
<dbReference type="PANTHER" id="PTHR13254">
    <property type="entry name" value="GOLGI AUTOANTIGEN, GOLGIN SUBFAMILY A, 7"/>
    <property type="match status" value="1"/>
</dbReference>
<evidence type="ECO:0000256" key="8">
    <source>
        <dbReference type="ARBA" id="ARBA00040740"/>
    </source>
</evidence>
<protein>
    <recommendedName>
        <fullName evidence="8">Golgin subfamily A member 7</fullName>
    </recommendedName>
</protein>
<evidence type="ECO:0000313" key="11">
    <source>
        <dbReference type="Proteomes" id="UP000010556"/>
    </source>
</evidence>
<evidence type="ECO:0000256" key="1">
    <source>
        <dbReference type="ARBA" id="ARBA00007732"/>
    </source>
</evidence>
<evidence type="ECO:0000256" key="2">
    <source>
        <dbReference type="ARBA" id="ARBA00023034"/>
    </source>
</evidence>
<feature type="domain" description="Golgin subfamily A member 7/ERF4" evidence="9">
    <location>
        <begin position="12"/>
        <end position="89"/>
    </location>
</feature>
<gene>
    <name evidence="10" type="ORF">MDA_GLEAN10024901</name>
</gene>
<keyword evidence="3" id="KW-0472">Membrane</keyword>
<dbReference type="InterPro" id="IPR019383">
    <property type="entry name" value="Golgin_A_7/ERF4"/>
</dbReference>
<dbReference type="AlphaFoldDB" id="L5LQV8"/>
<dbReference type="GO" id="GO:0005795">
    <property type="term" value="C:Golgi stack"/>
    <property type="evidence" value="ECO:0007669"/>
    <property type="project" value="TreeGrafter"/>
</dbReference>
<comment type="subcellular location">
    <subcellularLocation>
        <location evidence="7">Golgi apparatus membrane</location>
        <topology evidence="7">Lipid-anchor</topology>
    </subcellularLocation>
</comment>
<name>L5LQV8_MYODS</name>
<evidence type="ECO:0000256" key="7">
    <source>
        <dbReference type="ARBA" id="ARBA00037794"/>
    </source>
</evidence>
<organism evidence="10 11">
    <name type="scientific">Myotis davidii</name>
    <name type="common">David's myotis</name>
    <dbReference type="NCBI Taxonomy" id="225400"/>
    <lineage>
        <taxon>Eukaryota</taxon>
        <taxon>Metazoa</taxon>
        <taxon>Chordata</taxon>
        <taxon>Craniata</taxon>
        <taxon>Vertebrata</taxon>
        <taxon>Euteleostomi</taxon>
        <taxon>Mammalia</taxon>
        <taxon>Eutheria</taxon>
        <taxon>Laurasiatheria</taxon>
        <taxon>Chiroptera</taxon>
        <taxon>Yangochiroptera</taxon>
        <taxon>Vespertilionidae</taxon>
        <taxon>Myotis</taxon>
    </lineage>
</organism>
<dbReference type="InterPro" id="IPR051371">
    <property type="entry name" value="Ras_palmitoyltransferase"/>
</dbReference>
<dbReference type="Pfam" id="PF10256">
    <property type="entry name" value="Erf4"/>
    <property type="match status" value="1"/>
</dbReference>
<dbReference type="Proteomes" id="UP000010556">
    <property type="component" value="Unassembled WGS sequence"/>
</dbReference>
<evidence type="ECO:0000256" key="4">
    <source>
        <dbReference type="ARBA" id="ARBA00023139"/>
    </source>
</evidence>
<evidence type="ECO:0000313" key="10">
    <source>
        <dbReference type="EMBL" id="ELK28834.1"/>
    </source>
</evidence>
<comment type="similarity">
    <text evidence="1">Belongs to the ERF4 family.</text>
</comment>
<dbReference type="EMBL" id="KB108646">
    <property type="protein sequence ID" value="ELK28834.1"/>
    <property type="molecule type" value="Genomic_DNA"/>
</dbReference>
<keyword evidence="11" id="KW-1185">Reference proteome</keyword>
<dbReference type="PANTHER" id="PTHR13254:SF1">
    <property type="entry name" value="GOLGIN SUBFAMILY A MEMBER 7"/>
    <property type="match status" value="1"/>
</dbReference>
<dbReference type="GO" id="GO:0000139">
    <property type="term" value="C:Golgi membrane"/>
    <property type="evidence" value="ECO:0007669"/>
    <property type="project" value="UniProtKB-SubCell"/>
</dbReference>
<dbReference type="GO" id="GO:0043001">
    <property type="term" value="P:Golgi to plasma membrane protein transport"/>
    <property type="evidence" value="ECO:0007669"/>
    <property type="project" value="TreeGrafter"/>
</dbReference>
<keyword evidence="4" id="KW-0564">Palmitate</keyword>
<dbReference type="GO" id="GO:0006612">
    <property type="term" value="P:protein targeting to membrane"/>
    <property type="evidence" value="ECO:0007669"/>
    <property type="project" value="TreeGrafter"/>
</dbReference>
<accession>L5LQV8</accession>